<gene>
    <name evidence="8" type="primary">TRM6</name>
    <name evidence="8" type="ORF">Q9L58_004812</name>
</gene>
<feature type="region of interest" description="Disordered" evidence="7">
    <location>
        <begin position="540"/>
        <end position="584"/>
    </location>
</feature>
<feature type="compositionally biased region" description="Basic and acidic residues" evidence="7">
    <location>
        <begin position="564"/>
        <end position="584"/>
    </location>
</feature>
<dbReference type="PANTHER" id="PTHR12945:SF0">
    <property type="entry name" value="TRNA (ADENINE(58)-N(1))-METHYLTRANSFERASE NON-CATALYTIC SUBUNIT TRM6"/>
    <property type="match status" value="1"/>
</dbReference>
<proteinExistence type="inferred from homology"/>
<keyword evidence="4" id="KW-0819">tRNA processing</keyword>
<reference evidence="8 9" key="1">
    <citation type="submission" date="2024-02" db="EMBL/GenBank/DDBJ databases">
        <title>Discinaceae phylogenomics.</title>
        <authorList>
            <person name="Dirks A.C."/>
            <person name="James T.Y."/>
        </authorList>
    </citation>
    <scope>NUCLEOTIDE SEQUENCE [LARGE SCALE GENOMIC DNA]</scope>
    <source>
        <strain evidence="8 9">ACD0624</strain>
    </source>
</reference>
<sequence length="584" mass="64750">MATPSGERILPGTHVLIRLPSNAPRVIRILPDTTISLGKFGAFPANALIHRPYNLTFDILDAPATGLRLVSAAEVTRDILGGDAEAELEAGGHYELEYEDAEGGDQAMRTNRETVDDPLAQKMSWVEIEELKKQGTGSGRDLVQKLLSSHSALHQKTPFALQKYTLRKTKKFLRRFTVLPLTVQSLTHYLLECKEPIKMLDLRDETLALMLSLANVHWGGRWLVVDESGGLVVAAVAERLGLLEYTPDVTEDKSTKAPEDEKDKVKVEEKEKEKIEDRIVKVGGDEERPDKPQEGPAPPKRWIKRPDPPPTTRNTITLIHPNEQPNISLLKYFNYDTNSPPTSHPLNAHLRTINWLQVVAPHADTTLQPLPLQTPEELALLKSSKRSAYYRKLKRWERTVAIVADTQRGGFDGLIVAGFMELQGILQYAVPLLSGSAQVVVYSPNREAVTEVADMYSSARKAEWIQRGGATGAAAAVVEEDELDPTLLLAPTIHTTVARRYQVLPGRTHPVMTSRGGGEGCVFHAVKVLPAEGSVQARGVFRGTKKRKDGHREEEGEEEEEEGQKESEKKNGTESPSKKMKGDR</sequence>
<keyword evidence="5" id="KW-0539">Nucleus</keyword>
<dbReference type="EMBL" id="JBBBZM010000054">
    <property type="protein sequence ID" value="KAL0636248.1"/>
    <property type="molecule type" value="Genomic_DNA"/>
</dbReference>
<accession>A0ABR3GK62</accession>
<evidence type="ECO:0000256" key="2">
    <source>
        <dbReference type="ARBA" id="ARBA00008320"/>
    </source>
</evidence>
<evidence type="ECO:0000256" key="5">
    <source>
        <dbReference type="ARBA" id="ARBA00023242"/>
    </source>
</evidence>
<protein>
    <recommendedName>
        <fullName evidence="3">tRNA (adenine(58)-N(1))-methyltransferase non-catalytic subunit TRM6</fullName>
    </recommendedName>
    <alternativeName>
        <fullName evidence="6">tRNA(m1A58)-methyltransferase subunit TRM6</fullName>
    </alternativeName>
</protein>
<evidence type="ECO:0000256" key="3">
    <source>
        <dbReference type="ARBA" id="ARBA00021704"/>
    </source>
</evidence>
<evidence type="ECO:0000256" key="1">
    <source>
        <dbReference type="ARBA" id="ARBA00004123"/>
    </source>
</evidence>
<evidence type="ECO:0000256" key="7">
    <source>
        <dbReference type="SAM" id="MobiDB-lite"/>
    </source>
</evidence>
<comment type="subcellular location">
    <subcellularLocation>
        <location evidence="1">Nucleus</location>
    </subcellularLocation>
</comment>
<organism evidence="8 9">
    <name type="scientific">Discina gigas</name>
    <dbReference type="NCBI Taxonomy" id="1032678"/>
    <lineage>
        <taxon>Eukaryota</taxon>
        <taxon>Fungi</taxon>
        <taxon>Dikarya</taxon>
        <taxon>Ascomycota</taxon>
        <taxon>Pezizomycotina</taxon>
        <taxon>Pezizomycetes</taxon>
        <taxon>Pezizales</taxon>
        <taxon>Discinaceae</taxon>
        <taxon>Discina</taxon>
    </lineage>
</organism>
<name>A0ABR3GK62_9PEZI</name>
<dbReference type="Proteomes" id="UP001447188">
    <property type="component" value="Unassembled WGS sequence"/>
</dbReference>
<evidence type="ECO:0000313" key="9">
    <source>
        <dbReference type="Proteomes" id="UP001447188"/>
    </source>
</evidence>
<feature type="compositionally biased region" description="Basic and acidic residues" evidence="7">
    <location>
        <begin position="251"/>
        <end position="293"/>
    </location>
</feature>
<evidence type="ECO:0000256" key="4">
    <source>
        <dbReference type="ARBA" id="ARBA00022694"/>
    </source>
</evidence>
<evidence type="ECO:0000313" key="8">
    <source>
        <dbReference type="EMBL" id="KAL0636248.1"/>
    </source>
</evidence>
<feature type="region of interest" description="Disordered" evidence="7">
    <location>
        <begin position="251"/>
        <end position="317"/>
    </location>
</feature>
<dbReference type="PANTHER" id="PTHR12945">
    <property type="entry name" value="TRANSLATION INITIATION FACTOR EIF3-RELATED"/>
    <property type="match status" value="1"/>
</dbReference>
<dbReference type="Pfam" id="PF04189">
    <property type="entry name" value="Gcd10p"/>
    <property type="match status" value="1"/>
</dbReference>
<evidence type="ECO:0000256" key="6">
    <source>
        <dbReference type="ARBA" id="ARBA00032319"/>
    </source>
</evidence>
<dbReference type="InterPro" id="IPR017423">
    <property type="entry name" value="TRM6"/>
</dbReference>
<comment type="caution">
    <text evidence="8">The sequence shown here is derived from an EMBL/GenBank/DDBJ whole genome shotgun (WGS) entry which is preliminary data.</text>
</comment>
<keyword evidence="9" id="KW-1185">Reference proteome</keyword>
<comment type="similarity">
    <text evidence="2">Belongs to the TRM6/GCD10 family.</text>
</comment>